<reference evidence="9" key="1">
    <citation type="submission" date="2017-01" db="EMBL/GenBank/DDBJ databases">
        <title>Genome Analysis of Deinococcus marmoris KOPRI26562.</title>
        <authorList>
            <person name="Kim J.H."/>
            <person name="Oh H.-M."/>
        </authorList>
    </citation>
    <scope>NUCLEOTIDE SEQUENCE [LARGE SCALE GENOMIC DNA]</scope>
    <source>
        <strain evidence="9">PAMC 26633</strain>
    </source>
</reference>
<dbReference type="GO" id="GO:0010043">
    <property type="term" value="P:response to zinc ion"/>
    <property type="evidence" value="ECO:0007669"/>
    <property type="project" value="TreeGrafter"/>
</dbReference>
<organism evidence="8 9">
    <name type="scientific">Caballeronia sordidicola</name>
    <name type="common">Burkholderia sordidicola</name>
    <dbReference type="NCBI Taxonomy" id="196367"/>
    <lineage>
        <taxon>Bacteria</taxon>
        <taxon>Pseudomonadati</taxon>
        <taxon>Pseudomonadota</taxon>
        <taxon>Betaproteobacteria</taxon>
        <taxon>Burkholderiales</taxon>
        <taxon>Burkholderiaceae</taxon>
        <taxon>Caballeronia</taxon>
    </lineage>
</organism>
<dbReference type="EMBL" id="MTHB01000078">
    <property type="protein sequence ID" value="OXC78055.1"/>
    <property type="molecule type" value="Genomic_DNA"/>
</dbReference>
<dbReference type="Gene3D" id="1.10.3470.10">
    <property type="entry name" value="ABC transporter involved in vitamin B12 uptake, BtuC"/>
    <property type="match status" value="1"/>
</dbReference>
<proteinExistence type="inferred from homology"/>
<gene>
    <name evidence="8" type="ORF">BSU04_13835</name>
</gene>
<evidence type="ECO:0000256" key="3">
    <source>
        <dbReference type="ARBA" id="ARBA00022692"/>
    </source>
</evidence>
<evidence type="ECO:0000256" key="5">
    <source>
        <dbReference type="ARBA" id="ARBA00023136"/>
    </source>
</evidence>
<accession>A0A226X3N6</accession>
<dbReference type="GO" id="GO:0055085">
    <property type="term" value="P:transmembrane transport"/>
    <property type="evidence" value="ECO:0007669"/>
    <property type="project" value="InterPro"/>
</dbReference>
<feature type="transmembrane region" description="Helical" evidence="7">
    <location>
        <begin position="130"/>
        <end position="149"/>
    </location>
</feature>
<feature type="transmembrane region" description="Helical" evidence="7">
    <location>
        <begin position="169"/>
        <end position="197"/>
    </location>
</feature>
<keyword evidence="3 6" id="KW-0812">Transmembrane</keyword>
<keyword evidence="6" id="KW-0813">Transport</keyword>
<name>A0A226X3N6_CABSO</name>
<dbReference type="RefSeq" id="WP_089160998.1">
    <property type="nucleotide sequence ID" value="NZ_MTHB01000078.1"/>
</dbReference>
<evidence type="ECO:0000256" key="1">
    <source>
        <dbReference type="ARBA" id="ARBA00004141"/>
    </source>
</evidence>
<comment type="caution">
    <text evidence="8">The sequence shown here is derived from an EMBL/GenBank/DDBJ whole genome shotgun (WGS) entry which is preliminary data.</text>
</comment>
<evidence type="ECO:0000256" key="6">
    <source>
        <dbReference type="RuleBase" id="RU003943"/>
    </source>
</evidence>
<dbReference type="OrthoDB" id="2375762at2"/>
<dbReference type="InterPro" id="IPR037294">
    <property type="entry name" value="ABC_BtuC-like"/>
</dbReference>
<evidence type="ECO:0000313" key="9">
    <source>
        <dbReference type="Proteomes" id="UP000214720"/>
    </source>
</evidence>
<feature type="transmembrane region" description="Helical" evidence="7">
    <location>
        <begin position="48"/>
        <end position="71"/>
    </location>
</feature>
<feature type="transmembrane region" description="Helical" evidence="7">
    <location>
        <begin position="209"/>
        <end position="232"/>
    </location>
</feature>
<dbReference type="PANTHER" id="PTHR30477:SF13">
    <property type="entry name" value="IRON TRANSPORT SYSTEM MEMBRANE PROTEIN HI_0360-RELATED"/>
    <property type="match status" value="1"/>
</dbReference>
<comment type="similarity">
    <text evidence="2 6">Belongs to the ABC-3 integral membrane protein family.</text>
</comment>
<protein>
    <submittedName>
        <fullName evidence="8">Zinc ABC transporter, inner membrane permease protein ZnuB</fullName>
    </submittedName>
</protein>
<evidence type="ECO:0000313" key="8">
    <source>
        <dbReference type="EMBL" id="OXC78055.1"/>
    </source>
</evidence>
<evidence type="ECO:0000256" key="2">
    <source>
        <dbReference type="ARBA" id="ARBA00008034"/>
    </source>
</evidence>
<dbReference type="AlphaFoldDB" id="A0A226X3N6"/>
<feature type="transmembrane region" description="Helical" evidence="7">
    <location>
        <begin position="83"/>
        <end position="100"/>
    </location>
</feature>
<feature type="transmembrane region" description="Helical" evidence="7">
    <location>
        <begin position="238"/>
        <end position="257"/>
    </location>
</feature>
<comment type="subcellular location">
    <subcellularLocation>
        <location evidence="6">Cell membrane</location>
        <topology evidence="6">Multi-pass membrane protein</topology>
    </subcellularLocation>
    <subcellularLocation>
        <location evidence="1">Membrane</location>
        <topology evidence="1">Multi-pass membrane protein</topology>
    </subcellularLocation>
</comment>
<sequence>MFSTFMLNTWIAATLVAAVAGYVGFFVVIRGSSFAAHALPLGTFPGAAAASLLGVNPLYGLMVFAALGVFGINQLSRRGRHEVATALCLVTLLGLGALFLSMTSEYSQEVFALLFGEVLGISTSQLVPTVLISAFTVGIAALLFRPLLLASVSAELAQARGVSSRRMEVSFLCILALATAMALPIVGALLVFSLMIGPAAAARAFTDRPILAVNLSVIISLVVVWSSIALSYVLNWPIGFFVGTLAAMTYVLGRLWTITRRHGLRLSTVARI</sequence>
<dbReference type="GO" id="GO:0043190">
    <property type="term" value="C:ATP-binding cassette (ABC) transporter complex"/>
    <property type="evidence" value="ECO:0007669"/>
    <property type="project" value="InterPro"/>
</dbReference>
<dbReference type="Proteomes" id="UP000214720">
    <property type="component" value="Unassembled WGS sequence"/>
</dbReference>
<evidence type="ECO:0000256" key="4">
    <source>
        <dbReference type="ARBA" id="ARBA00022989"/>
    </source>
</evidence>
<dbReference type="InterPro" id="IPR001626">
    <property type="entry name" value="ABC_TroCD"/>
</dbReference>
<dbReference type="Pfam" id="PF00950">
    <property type="entry name" value="ABC-3"/>
    <property type="match status" value="1"/>
</dbReference>
<dbReference type="PANTHER" id="PTHR30477">
    <property type="entry name" value="ABC-TRANSPORTER METAL-BINDING PROTEIN"/>
    <property type="match status" value="1"/>
</dbReference>
<keyword evidence="4 7" id="KW-1133">Transmembrane helix</keyword>
<dbReference type="SUPFAM" id="SSF81345">
    <property type="entry name" value="ABC transporter involved in vitamin B12 uptake, BtuC"/>
    <property type="match status" value="1"/>
</dbReference>
<evidence type="ECO:0000256" key="7">
    <source>
        <dbReference type="SAM" id="Phobius"/>
    </source>
</evidence>
<keyword evidence="5 7" id="KW-0472">Membrane</keyword>